<dbReference type="PANTHER" id="PTHR43304">
    <property type="entry name" value="PHYTOCHROME-LIKE PROTEIN CPH1"/>
    <property type="match status" value="1"/>
</dbReference>
<comment type="caution">
    <text evidence="9">The sequence shown here is derived from an EMBL/GenBank/DDBJ whole genome shotgun (WGS) entry which is preliminary data.</text>
</comment>
<dbReference type="EC" id="2.7.13.3" evidence="2"/>
<dbReference type="InterPro" id="IPR005467">
    <property type="entry name" value="His_kinase_dom"/>
</dbReference>
<keyword evidence="6" id="KW-0175">Coiled coil</keyword>
<dbReference type="Proteomes" id="UP001629260">
    <property type="component" value="Unassembled WGS sequence"/>
</dbReference>
<dbReference type="Pfam" id="PF08448">
    <property type="entry name" value="PAS_4"/>
    <property type="match status" value="1"/>
</dbReference>
<evidence type="ECO:0000256" key="3">
    <source>
        <dbReference type="ARBA" id="ARBA00022553"/>
    </source>
</evidence>
<dbReference type="InterPro" id="IPR003594">
    <property type="entry name" value="HATPase_dom"/>
</dbReference>
<keyword evidence="9" id="KW-0547">Nucleotide-binding</keyword>
<reference evidence="9 10" key="1">
    <citation type="submission" date="2024-06" db="EMBL/GenBank/DDBJ databases">
        <authorList>
            <person name="Kaempfer P."/>
            <person name="Viver T."/>
        </authorList>
    </citation>
    <scope>NUCLEOTIDE SEQUENCE [LARGE SCALE GENOMIC DNA]</scope>
    <source>
        <strain evidence="9 10">ST-87</strain>
    </source>
</reference>
<dbReference type="SUPFAM" id="SSF55874">
    <property type="entry name" value="ATPase domain of HSP90 chaperone/DNA topoisomerase II/histidine kinase"/>
    <property type="match status" value="1"/>
</dbReference>
<sequence>MGKKKYEDFLSGGGEMGALIRDFDWENSPLGSPDKWPLSLHITLATILHSAFPMFLFWDEDHFCFYNDAYRPSLGQAGKHPMIGKKGKESWTETWEFIGPLIEKVKATGESFKYEDMLVPIYRNGSLEDVYWTFTYSPAYGDLGEIRGVIVTCMETTEKMTTFNIISAANEKLRQNENLLQQSRDQLQFAIDAAELGTWELDPVTNKFRGNSRLKEWFGLQSDEEVQLSSGIQVIAEKDRKRVSDAISYALSYESGGNYDIEYTIENPVSGKEIIVKAKGKAIFNAEKLPYAFNGTLEDITEQTNIKQQLELEAAEQKIAKQKLEEAELFSRDIFENSPVAKLVLLGPEMKIDRINEYMLEILGRDRSVVGLPFYTAIPELMSTEHKNRLEKVYNSGETFYQLEEEITILRSGVPYTGYYNYAYKALSLSGAIYGIIVTATEVSRQVESRRIIEAKEKELRDLITAAPIGICVVSGDPVWAEEINDRFLLISGKTREQYATKPYWEVLKEVEAIFKPELDKVFQTGEKYSTEEHEMLLIRDGIEENIYLTFDYIPLKNKEGITIKVIILVVEVTHQVETRRKIELAVEERTKELAEMNYSLMRSNAELEQFAYIASHDLQEPVRKISTFLEMLHHSLGDISEKSEGYFKKILNSTNRMTQLIRDVLAYSKVSENNDAFVEVNLNSIIETIKTDFELPIASKGAIIKTKNLPVIEGIPSQLVQLFSNLLSNSLKFAKPDITPIIQISAVVAGKKIIEKYPELTHKEYYHLQFKDNGIGFDQDYADRIFKIFQRLHNKMDYEGTGIGLSICRKIVQTHKGHISASSSEDGGATFHILFPKY</sequence>
<evidence type="ECO:0000313" key="9">
    <source>
        <dbReference type="EMBL" id="MFL9832271.1"/>
    </source>
</evidence>
<dbReference type="SUPFAM" id="SSF55785">
    <property type="entry name" value="PYP-like sensor domain (PAS domain)"/>
    <property type="match status" value="3"/>
</dbReference>
<dbReference type="InterPro" id="IPR004358">
    <property type="entry name" value="Sig_transdc_His_kin-like_C"/>
</dbReference>
<dbReference type="InterPro" id="IPR013656">
    <property type="entry name" value="PAS_4"/>
</dbReference>
<dbReference type="SMART" id="SM00388">
    <property type="entry name" value="HisKA"/>
    <property type="match status" value="1"/>
</dbReference>
<dbReference type="Pfam" id="PF13426">
    <property type="entry name" value="PAS_9"/>
    <property type="match status" value="1"/>
</dbReference>
<proteinExistence type="predicted"/>
<evidence type="ECO:0000256" key="4">
    <source>
        <dbReference type="ARBA" id="ARBA00022679"/>
    </source>
</evidence>
<dbReference type="SUPFAM" id="SSF47384">
    <property type="entry name" value="Homodimeric domain of signal transducing histidine kinase"/>
    <property type="match status" value="1"/>
</dbReference>
<gene>
    <name evidence="9" type="ORF">ABS764_15575</name>
</gene>
<dbReference type="PANTHER" id="PTHR43304:SF1">
    <property type="entry name" value="PAC DOMAIN-CONTAINING PROTEIN"/>
    <property type="match status" value="1"/>
</dbReference>
<dbReference type="Pfam" id="PF00512">
    <property type="entry name" value="HisKA"/>
    <property type="match status" value="1"/>
</dbReference>
<evidence type="ECO:0000256" key="5">
    <source>
        <dbReference type="ARBA" id="ARBA00022777"/>
    </source>
</evidence>
<comment type="catalytic activity">
    <reaction evidence="1">
        <text>ATP + protein L-histidine = ADP + protein N-phospho-L-histidine.</text>
        <dbReference type="EC" id="2.7.13.3"/>
    </reaction>
</comment>
<accession>A0ABW8XWJ4</accession>
<dbReference type="Gene3D" id="1.10.287.130">
    <property type="match status" value="1"/>
</dbReference>
<evidence type="ECO:0000256" key="6">
    <source>
        <dbReference type="SAM" id="Coils"/>
    </source>
</evidence>
<keyword evidence="9" id="KW-0067">ATP-binding</keyword>
<feature type="coiled-coil region" evidence="6">
    <location>
        <begin position="305"/>
        <end position="332"/>
    </location>
</feature>
<dbReference type="CDD" id="cd00082">
    <property type="entry name" value="HisKA"/>
    <property type="match status" value="1"/>
</dbReference>
<name>A0ABW8XWJ4_9FLAO</name>
<dbReference type="InterPro" id="IPR036097">
    <property type="entry name" value="HisK_dim/P_sf"/>
</dbReference>
<dbReference type="GO" id="GO:0005524">
    <property type="term" value="F:ATP binding"/>
    <property type="evidence" value="ECO:0007669"/>
    <property type="project" value="UniProtKB-KW"/>
</dbReference>
<dbReference type="InterPro" id="IPR035965">
    <property type="entry name" value="PAS-like_dom_sf"/>
</dbReference>
<dbReference type="SMART" id="SM00387">
    <property type="entry name" value="HATPase_c"/>
    <property type="match status" value="1"/>
</dbReference>
<feature type="domain" description="Histidine kinase" evidence="7">
    <location>
        <begin position="614"/>
        <end position="839"/>
    </location>
</feature>
<dbReference type="InterPro" id="IPR003661">
    <property type="entry name" value="HisK_dim/P_dom"/>
</dbReference>
<dbReference type="PROSITE" id="PS50113">
    <property type="entry name" value="PAC"/>
    <property type="match status" value="1"/>
</dbReference>
<dbReference type="Pfam" id="PF02518">
    <property type="entry name" value="HATPase_c"/>
    <property type="match status" value="1"/>
</dbReference>
<evidence type="ECO:0000313" key="10">
    <source>
        <dbReference type="Proteomes" id="UP001629260"/>
    </source>
</evidence>
<dbReference type="InterPro" id="IPR036890">
    <property type="entry name" value="HATPase_C_sf"/>
</dbReference>
<evidence type="ECO:0000256" key="2">
    <source>
        <dbReference type="ARBA" id="ARBA00012438"/>
    </source>
</evidence>
<dbReference type="PRINTS" id="PR00344">
    <property type="entry name" value="BCTRLSENSOR"/>
</dbReference>
<dbReference type="SMART" id="SM00091">
    <property type="entry name" value="PAS"/>
    <property type="match status" value="4"/>
</dbReference>
<dbReference type="Gene3D" id="3.30.565.10">
    <property type="entry name" value="Histidine kinase-like ATPase, C-terminal domain"/>
    <property type="match status" value="1"/>
</dbReference>
<dbReference type="Gene3D" id="3.30.450.20">
    <property type="entry name" value="PAS domain"/>
    <property type="match status" value="4"/>
</dbReference>
<keyword evidence="10" id="KW-1185">Reference proteome</keyword>
<protein>
    <recommendedName>
        <fullName evidence="2">histidine kinase</fullName>
        <ecNumber evidence="2">2.7.13.3</ecNumber>
    </recommendedName>
</protein>
<evidence type="ECO:0000259" key="7">
    <source>
        <dbReference type="PROSITE" id="PS50109"/>
    </source>
</evidence>
<keyword evidence="5" id="KW-0418">Kinase</keyword>
<keyword evidence="3" id="KW-0597">Phosphoprotein</keyword>
<feature type="domain" description="PAC" evidence="8">
    <location>
        <begin position="259"/>
        <end position="312"/>
    </location>
</feature>
<dbReference type="InterPro" id="IPR052162">
    <property type="entry name" value="Sensor_kinase/Photoreceptor"/>
</dbReference>
<keyword evidence="4" id="KW-0808">Transferase</keyword>
<evidence type="ECO:0000259" key="8">
    <source>
        <dbReference type="PROSITE" id="PS50113"/>
    </source>
</evidence>
<dbReference type="PROSITE" id="PS50109">
    <property type="entry name" value="HIS_KIN"/>
    <property type="match status" value="1"/>
</dbReference>
<dbReference type="InterPro" id="IPR000014">
    <property type="entry name" value="PAS"/>
</dbReference>
<organism evidence="9 10">
    <name type="scientific">Flavobacterium plantiphilum</name>
    <dbReference type="NCBI Taxonomy" id="3163297"/>
    <lineage>
        <taxon>Bacteria</taxon>
        <taxon>Pseudomonadati</taxon>
        <taxon>Bacteroidota</taxon>
        <taxon>Flavobacteriia</taxon>
        <taxon>Flavobacteriales</taxon>
        <taxon>Flavobacteriaceae</taxon>
        <taxon>Flavobacterium</taxon>
    </lineage>
</organism>
<evidence type="ECO:0000256" key="1">
    <source>
        <dbReference type="ARBA" id="ARBA00000085"/>
    </source>
</evidence>
<dbReference type="EMBL" id="JBELQA010000010">
    <property type="protein sequence ID" value="MFL9832271.1"/>
    <property type="molecule type" value="Genomic_DNA"/>
</dbReference>
<dbReference type="RefSeq" id="WP_408082719.1">
    <property type="nucleotide sequence ID" value="NZ_JBELQA010000010.1"/>
</dbReference>
<dbReference type="InterPro" id="IPR000700">
    <property type="entry name" value="PAS-assoc_C"/>
</dbReference>